<dbReference type="SUPFAM" id="SSF49764">
    <property type="entry name" value="HSP20-like chaperones"/>
    <property type="match status" value="1"/>
</dbReference>
<dbReference type="AlphaFoldDB" id="A0AAD5AFR1"/>
<dbReference type="GO" id="GO:0101031">
    <property type="term" value="C:protein folding chaperone complex"/>
    <property type="evidence" value="ECO:0007669"/>
    <property type="project" value="TreeGrafter"/>
</dbReference>
<dbReference type="Gene3D" id="2.60.40.790">
    <property type="match status" value="1"/>
</dbReference>
<dbReference type="GO" id="GO:0034620">
    <property type="term" value="P:cellular response to unfolded protein"/>
    <property type="evidence" value="ECO:0007669"/>
    <property type="project" value="InterPro"/>
</dbReference>
<dbReference type="PANTHER" id="PTHR46906:SF1">
    <property type="entry name" value="HEAT SHOCK PROTEIN BETA-8"/>
    <property type="match status" value="1"/>
</dbReference>
<evidence type="ECO:0000313" key="4">
    <source>
        <dbReference type="EMBL" id="KAI5615471.1"/>
    </source>
</evidence>
<dbReference type="PRINTS" id="PR00299">
    <property type="entry name" value="ACRYSTALLIN"/>
</dbReference>
<keyword evidence="4" id="KW-0346">Stress response</keyword>
<dbReference type="PANTHER" id="PTHR46906">
    <property type="entry name" value="HEAT SHOCK PROTEIN BETA-8"/>
    <property type="match status" value="1"/>
</dbReference>
<dbReference type="Pfam" id="PF00011">
    <property type="entry name" value="HSP20"/>
    <property type="match status" value="1"/>
</dbReference>
<gene>
    <name evidence="4" type="ORF">C0J50_0152</name>
</gene>
<dbReference type="InterPro" id="IPR008978">
    <property type="entry name" value="HSP20-like_chaperone"/>
</dbReference>
<evidence type="ECO:0000256" key="1">
    <source>
        <dbReference type="PROSITE-ProRule" id="PRU00285"/>
    </source>
</evidence>
<reference evidence="4" key="1">
    <citation type="submission" date="2018-07" db="EMBL/GenBank/DDBJ databases">
        <title>Comparative genomics of catfishes provides insights into carnivory and benthic adaptation.</title>
        <authorList>
            <person name="Zhang Y."/>
            <person name="Wang D."/>
            <person name="Peng Z."/>
            <person name="Zheng S."/>
            <person name="Shao F."/>
            <person name="Tao W."/>
        </authorList>
    </citation>
    <scope>NUCLEOTIDE SEQUENCE</scope>
    <source>
        <strain evidence="4">Chongqing</strain>
    </source>
</reference>
<evidence type="ECO:0000313" key="5">
    <source>
        <dbReference type="Proteomes" id="UP001205998"/>
    </source>
</evidence>
<comment type="caution">
    <text evidence="4">The sequence shown here is derived from an EMBL/GenBank/DDBJ whole genome shotgun (WGS) entry which is preliminary data.</text>
</comment>
<evidence type="ECO:0000256" key="2">
    <source>
        <dbReference type="RuleBase" id="RU003616"/>
    </source>
</evidence>
<dbReference type="GO" id="GO:0042803">
    <property type="term" value="F:protein homodimerization activity"/>
    <property type="evidence" value="ECO:0007669"/>
    <property type="project" value="InterPro"/>
</dbReference>
<protein>
    <submittedName>
        <fullName evidence="4">Heat shock protein beta-1-like</fullName>
    </submittedName>
</protein>
<feature type="domain" description="SHSP" evidence="3">
    <location>
        <begin position="72"/>
        <end position="183"/>
    </location>
</feature>
<dbReference type="EMBL" id="MU554589">
    <property type="protein sequence ID" value="KAI5615471.1"/>
    <property type="molecule type" value="Genomic_DNA"/>
</dbReference>
<dbReference type="GO" id="GO:0005634">
    <property type="term" value="C:nucleus"/>
    <property type="evidence" value="ECO:0007669"/>
    <property type="project" value="TreeGrafter"/>
</dbReference>
<accession>A0AAD5AFR1</accession>
<keyword evidence="5" id="KW-1185">Reference proteome</keyword>
<dbReference type="GO" id="GO:0005737">
    <property type="term" value="C:cytoplasm"/>
    <property type="evidence" value="ECO:0007669"/>
    <property type="project" value="TreeGrafter"/>
</dbReference>
<proteinExistence type="inferred from homology"/>
<dbReference type="InterPro" id="IPR001436">
    <property type="entry name" value="Alpha-crystallin/sHSP_animal"/>
</dbReference>
<organism evidence="4 5">
    <name type="scientific">Silurus asotus</name>
    <name type="common">Amur catfish</name>
    <name type="synonym">Parasilurus asotus</name>
    <dbReference type="NCBI Taxonomy" id="30991"/>
    <lineage>
        <taxon>Eukaryota</taxon>
        <taxon>Metazoa</taxon>
        <taxon>Chordata</taxon>
        <taxon>Craniata</taxon>
        <taxon>Vertebrata</taxon>
        <taxon>Euteleostomi</taxon>
        <taxon>Actinopterygii</taxon>
        <taxon>Neopterygii</taxon>
        <taxon>Teleostei</taxon>
        <taxon>Ostariophysi</taxon>
        <taxon>Siluriformes</taxon>
        <taxon>Siluridae</taxon>
        <taxon>Silurus</taxon>
    </lineage>
</organism>
<feature type="non-terminal residue" evidence="4">
    <location>
        <position position="1"/>
    </location>
</feature>
<dbReference type="PROSITE" id="PS01031">
    <property type="entry name" value="SHSP"/>
    <property type="match status" value="1"/>
</dbReference>
<dbReference type="Proteomes" id="UP001205998">
    <property type="component" value="Unassembled WGS sequence"/>
</dbReference>
<comment type="similarity">
    <text evidence="1 2">Belongs to the small heat shock protein (HSP20) family.</text>
</comment>
<evidence type="ECO:0000259" key="3">
    <source>
        <dbReference type="PROSITE" id="PS01031"/>
    </source>
</evidence>
<sequence>MPRPLFNRNGGWNPLQDWPKSSILDQCMGAPFLLETDGNSWLNKAKKTLETSSWSGFLSSPLVTPVCPEILPSPTDGEECFSHVKCDSKTWKISLDVSNFCPEEIGVKINDCYLEIAGEHKEKHNDNGTISKRFTRKYKLPAEFDLQKICSSLSPEGVLLVEIPVAVSSTRCPTETVVPTHLKEKR</sequence>
<dbReference type="InterPro" id="IPR002068">
    <property type="entry name" value="A-crystallin/Hsp20_dom"/>
</dbReference>
<dbReference type="InterPro" id="IPR043254">
    <property type="entry name" value="HSPB8"/>
</dbReference>
<name>A0AAD5AFR1_SILAS</name>